<keyword evidence="5 9" id="KW-0378">Hydrolase</keyword>
<feature type="domain" description="Metallo-beta-lactamase" evidence="13">
    <location>
        <begin position="14"/>
        <end position="211"/>
    </location>
</feature>
<dbReference type="InterPro" id="IPR042173">
    <property type="entry name" value="RNase_J_2"/>
</dbReference>
<evidence type="ECO:0000256" key="8">
    <source>
        <dbReference type="ARBA" id="ARBA00022884"/>
    </source>
</evidence>
<dbReference type="NCBIfam" id="TIGR00649">
    <property type="entry name" value="MG423"/>
    <property type="match status" value="1"/>
</dbReference>
<keyword evidence="8 9" id="KW-0694">RNA-binding</keyword>
<comment type="function">
    <text evidence="9">An RNase that has 5'-3' exonuclease and possibly endonuclease activity. Involved in maturation of rRNA and in some organisms also mRNA maturation and/or decay.</text>
</comment>
<evidence type="ECO:0000256" key="9">
    <source>
        <dbReference type="HAMAP-Rule" id="MF_01491"/>
    </source>
</evidence>
<dbReference type="GO" id="GO:0008270">
    <property type="term" value="F:zinc ion binding"/>
    <property type="evidence" value="ECO:0007669"/>
    <property type="project" value="InterPro"/>
</dbReference>
<comment type="subcellular location">
    <subcellularLocation>
        <location evidence="9">Cytoplasm</location>
    </subcellularLocation>
</comment>
<evidence type="ECO:0000256" key="1">
    <source>
        <dbReference type="ARBA" id="ARBA00022490"/>
    </source>
</evidence>
<feature type="binding site" evidence="11">
    <location>
        <begin position="228"/>
        <end position="230"/>
    </location>
    <ligand>
        <name>substrate</name>
    </ligand>
</feature>
<dbReference type="GO" id="GO:0004521">
    <property type="term" value="F:RNA endonuclease activity"/>
    <property type="evidence" value="ECO:0007669"/>
    <property type="project" value="UniProtKB-UniRule"/>
</dbReference>
<organism evidence="14 15">
    <name type="scientific">Candidatus Shapirobacteria bacterium CG08_land_8_20_14_0_20_39_18</name>
    <dbReference type="NCBI Taxonomy" id="1974883"/>
    <lineage>
        <taxon>Bacteria</taxon>
        <taxon>Candidatus Shapironibacteriota</taxon>
    </lineage>
</organism>
<keyword evidence="6 12" id="KW-0862">Zinc</keyword>
<comment type="caution">
    <text evidence="14">The sequence shown here is derived from an EMBL/GenBank/DDBJ whole genome shotgun (WGS) entry which is preliminary data.</text>
</comment>
<keyword evidence="1 9" id="KW-0963">Cytoplasm</keyword>
<evidence type="ECO:0000256" key="12">
    <source>
        <dbReference type="PIRSR" id="PIRSR004803-3"/>
    </source>
</evidence>
<keyword evidence="4 9" id="KW-0255">Endonuclease</keyword>
<dbReference type="EMBL" id="PEYO01000008">
    <property type="protein sequence ID" value="PIU03726.1"/>
    <property type="molecule type" value="Genomic_DNA"/>
</dbReference>
<evidence type="ECO:0000256" key="6">
    <source>
        <dbReference type="ARBA" id="ARBA00022833"/>
    </source>
</evidence>
<feature type="binding site" evidence="12">
    <location>
        <position position="71"/>
    </location>
    <ligand>
        <name>Zn(2+)</name>
        <dbReference type="ChEBI" id="CHEBI:29105"/>
        <label>1</label>
        <note>catalytic</note>
    </ligand>
</feature>
<feature type="binding site" evidence="12">
    <location>
        <position position="72"/>
    </location>
    <ligand>
        <name>Zn(2+)</name>
        <dbReference type="ChEBI" id="CHEBI:29105"/>
        <label>1</label>
        <note>catalytic</note>
    </ligand>
</feature>
<dbReference type="Gene3D" id="3.60.15.10">
    <property type="entry name" value="Ribonuclease Z/Hydroxyacylglutathione hydrolase-like"/>
    <property type="match status" value="1"/>
</dbReference>
<dbReference type="GO" id="GO:0005737">
    <property type="term" value="C:cytoplasm"/>
    <property type="evidence" value="ECO:0007669"/>
    <property type="project" value="UniProtKB-SubCell"/>
</dbReference>
<dbReference type="EC" id="3.1.-.-" evidence="9"/>
<dbReference type="InterPro" id="IPR001279">
    <property type="entry name" value="Metallo-B-lactamas"/>
</dbReference>
<keyword evidence="7 9" id="KW-0269">Exonuclease</keyword>
<evidence type="ECO:0000256" key="3">
    <source>
        <dbReference type="ARBA" id="ARBA00022723"/>
    </source>
</evidence>
<evidence type="ECO:0000256" key="5">
    <source>
        <dbReference type="ARBA" id="ARBA00022801"/>
    </source>
</evidence>
<reference evidence="15" key="1">
    <citation type="submission" date="2017-09" db="EMBL/GenBank/DDBJ databases">
        <title>Depth-based differentiation of microbial function through sediment-hosted aquifers and enrichment of novel symbionts in the deep terrestrial subsurface.</title>
        <authorList>
            <person name="Probst A.J."/>
            <person name="Ladd B."/>
            <person name="Jarett J.K."/>
            <person name="Geller-Mcgrath D.E."/>
            <person name="Sieber C.M.K."/>
            <person name="Emerson J.B."/>
            <person name="Anantharaman K."/>
            <person name="Thomas B.C."/>
            <person name="Malmstrom R."/>
            <person name="Stieglmeier M."/>
            <person name="Klingl A."/>
            <person name="Woyke T."/>
            <person name="Ryan C.M."/>
            <person name="Banfield J.F."/>
        </authorList>
    </citation>
    <scope>NUCLEOTIDE SEQUENCE [LARGE SCALE GENOMIC DNA]</scope>
</reference>
<dbReference type="Pfam" id="PF07521">
    <property type="entry name" value="RMMBL"/>
    <property type="match status" value="1"/>
</dbReference>
<dbReference type="InterPro" id="IPR004613">
    <property type="entry name" value="RNase_J"/>
</dbReference>
<keyword evidence="2 9" id="KW-0540">Nuclease</keyword>
<evidence type="ECO:0000256" key="11">
    <source>
        <dbReference type="PIRSR" id="PIRSR004803-2"/>
    </source>
</evidence>
<evidence type="ECO:0000256" key="7">
    <source>
        <dbReference type="ARBA" id="ARBA00022839"/>
    </source>
</evidence>
<dbReference type="Gene3D" id="3.40.50.10710">
    <property type="entry name" value="Metallo-hydrolase/oxidoreductase"/>
    <property type="match status" value="1"/>
</dbReference>
<dbReference type="InterPro" id="IPR011108">
    <property type="entry name" value="RMMBL"/>
</dbReference>
<dbReference type="PIRSF" id="PIRSF004803">
    <property type="entry name" value="RnjA"/>
    <property type="match status" value="1"/>
</dbReference>
<dbReference type="InterPro" id="IPR055132">
    <property type="entry name" value="RNase_J_b_CASP"/>
</dbReference>
<evidence type="ECO:0000259" key="13">
    <source>
        <dbReference type="SMART" id="SM00849"/>
    </source>
</evidence>
<keyword evidence="12" id="KW-0106">Calcium</keyword>
<feature type="binding site" evidence="12">
    <location>
        <position position="440"/>
    </location>
    <ligand>
        <name>Ca(2+)</name>
        <dbReference type="ChEBI" id="CHEBI:29108"/>
    </ligand>
</feature>
<feature type="binding site" evidence="9 11">
    <location>
        <begin position="360"/>
        <end position="364"/>
    </location>
    <ligand>
        <name>substrate</name>
    </ligand>
</feature>
<proteinExistence type="inferred from homology"/>
<evidence type="ECO:0000313" key="14">
    <source>
        <dbReference type="EMBL" id="PIU03726.1"/>
    </source>
</evidence>
<feature type="binding site" evidence="12">
    <location>
        <position position="159"/>
    </location>
    <ligand>
        <name>Zn(2+)</name>
        <dbReference type="ChEBI" id="CHEBI:29105"/>
        <label>1</label>
        <note>catalytic</note>
    </ligand>
</feature>
<dbReference type="GO" id="GO:0006364">
    <property type="term" value="P:rRNA processing"/>
    <property type="evidence" value="ECO:0007669"/>
    <property type="project" value="UniProtKB-UniRule"/>
</dbReference>
<comment type="cofactor">
    <cofactor evidence="12">
        <name>Zn(2+)</name>
        <dbReference type="ChEBI" id="CHEBI:29105"/>
    </cofactor>
    <text evidence="12">Binds 2 Zn(2+) ions per subunit. It is not clear if Zn(2+) or Mg(2+) is physiologically important.</text>
</comment>
<evidence type="ECO:0000313" key="15">
    <source>
        <dbReference type="Proteomes" id="UP000228996"/>
    </source>
</evidence>
<gene>
    <name evidence="9" type="primary">rnj</name>
    <name evidence="14" type="ORF">COT44_01690</name>
</gene>
<dbReference type="CDD" id="cd07714">
    <property type="entry name" value="RNaseJ_MBL-fold"/>
    <property type="match status" value="1"/>
</dbReference>
<dbReference type="HAMAP" id="MF_01491">
    <property type="entry name" value="RNase_J_bact"/>
    <property type="match status" value="1"/>
</dbReference>
<dbReference type="SMART" id="SM00849">
    <property type="entry name" value="Lactamase_B"/>
    <property type="match status" value="1"/>
</dbReference>
<dbReference type="AlphaFoldDB" id="A0A2M6XDK6"/>
<feature type="binding site" evidence="12">
    <location>
        <position position="69"/>
    </location>
    <ligand>
        <name>Zn(2+)</name>
        <dbReference type="ChEBI" id="CHEBI:29105"/>
        <label>1</label>
        <note>catalytic</note>
    </ligand>
</feature>
<evidence type="ECO:0000256" key="10">
    <source>
        <dbReference type="PIRSR" id="PIRSR004803-1"/>
    </source>
</evidence>
<feature type="binding site" evidence="12">
    <location>
        <position position="137"/>
    </location>
    <ligand>
        <name>Zn(2+)</name>
        <dbReference type="ChEBI" id="CHEBI:29105"/>
        <label>1</label>
        <note>catalytic</note>
    </ligand>
</feature>
<protein>
    <recommendedName>
        <fullName evidence="9">Ribonuclease J</fullName>
        <shortName evidence="9">RNase J</shortName>
        <ecNumber evidence="9">3.1.-.-</ecNumber>
    </recommendedName>
</protein>
<feature type="active site" description="Proton acceptor" evidence="10">
    <location>
        <position position="364"/>
    </location>
</feature>
<dbReference type="Pfam" id="PF22505">
    <property type="entry name" value="RNase_J_b_CASP"/>
    <property type="match status" value="1"/>
</dbReference>
<dbReference type="InterPro" id="IPR036866">
    <property type="entry name" value="RibonucZ/Hydroxyglut_hydro"/>
</dbReference>
<feature type="binding site" evidence="12">
    <location>
        <position position="42"/>
    </location>
    <ligand>
        <name>Ca(2+)</name>
        <dbReference type="ChEBI" id="CHEBI:29108"/>
    </ligand>
</feature>
<evidence type="ECO:0000256" key="4">
    <source>
        <dbReference type="ARBA" id="ARBA00022759"/>
    </source>
</evidence>
<comment type="similarity">
    <text evidence="9">Belongs to the metallo-beta-lactamase superfamily. RNA-metabolizing metallo-beta-lactamase-like family. Bacterial RNase J subfamily.</text>
</comment>
<dbReference type="GO" id="GO:0004534">
    <property type="term" value="F:5'-3' RNA exonuclease activity"/>
    <property type="evidence" value="ECO:0007669"/>
    <property type="project" value="UniProtKB-UniRule"/>
</dbReference>
<accession>A0A2M6XDK6</accession>
<dbReference type="Proteomes" id="UP000228996">
    <property type="component" value="Unassembled WGS sequence"/>
</dbReference>
<sequence length="551" mass="61026">MVKIISLSGFGKVTTNMFVYETEKDILLVDCGVGFPTEEMLGVDLLIPDIDYLMDKKDKIRGLVLTHAHDDHIGALPYILPRLPSIPIYGSRWALAVAGEKLRESSVGAKLIEINFQNPGNKIYLGDFKISAVEVTHSIPETLHLVIETPVGVIYHAADFKMDLTPVMGRPTDQKRVAEIGKRGVLCLLSDCLRAERPGFTPSEKNLGEVFEREITDCKGRFLVTTMSSNISRFKQAIEVSVKHGRKIVLVGRSVEKNIEMALKLGYLNFPKDVFLGIKQIDQVPPSKITLLVAGSQAQAGSALERIVSGDHEIKIAPDDKIVFSTDYIPGNELAINELIDNILRAGAEVSYVNINSDIHVSGHGAASDLKKLIELVKPKYFLPIGGNYRHMIAYQKLAVGLGYKKENVLLPDGNQMIELDDSKTAKILPEVRLGTVIIDALGVGDVGNVVLRDRQVLSQEGMVVAVILLNRSTGEIINDPEIISRGFVYVKDSEELLNQARRQIRLILKNAQNRRVGLRILREDIQASLEKMFLTKTGRRPMVLSQIIEV</sequence>
<dbReference type="PANTHER" id="PTHR43694">
    <property type="entry name" value="RIBONUCLEASE J"/>
    <property type="match status" value="1"/>
</dbReference>
<dbReference type="Gene3D" id="3.10.20.580">
    <property type="match status" value="1"/>
</dbReference>
<keyword evidence="3 12" id="KW-0479">Metal-binding</keyword>
<comment type="cofactor">
    <cofactor evidence="12">
        <name>Ca(2+)</name>
        <dbReference type="ChEBI" id="CHEBI:29108"/>
    </cofactor>
    <text evidence="12">Binds 1 Ca(2+) cation per subunit. Seen in 1 crystal structure, it is not clear if it is physiologically important.</text>
</comment>
<dbReference type="GO" id="GO:0003723">
    <property type="term" value="F:RNA binding"/>
    <property type="evidence" value="ECO:0007669"/>
    <property type="project" value="UniProtKB-UniRule"/>
</dbReference>
<feature type="active site" description="Proton donor" evidence="10">
    <location>
        <position position="191"/>
    </location>
</feature>
<dbReference type="PANTHER" id="PTHR43694:SF1">
    <property type="entry name" value="RIBONUCLEASE J"/>
    <property type="match status" value="1"/>
</dbReference>
<feature type="binding site" evidence="12">
    <location>
        <position position="44"/>
    </location>
    <ligand>
        <name>Ca(2+)</name>
        <dbReference type="ChEBI" id="CHEBI:29108"/>
    </ligand>
</feature>
<dbReference type="Pfam" id="PF17770">
    <property type="entry name" value="RNase_J_C"/>
    <property type="match status" value="1"/>
</dbReference>
<dbReference type="InterPro" id="IPR030854">
    <property type="entry name" value="RNase_J_bac"/>
</dbReference>
<keyword evidence="9" id="KW-0698">rRNA processing</keyword>
<dbReference type="InterPro" id="IPR041636">
    <property type="entry name" value="RNase_J_C"/>
</dbReference>
<dbReference type="Pfam" id="PF00753">
    <property type="entry name" value="Lactamase_B"/>
    <property type="match status" value="1"/>
</dbReference>
<feature type="binding site" evidence="12">
    <location>
        <position position="67"/>
    </location>
    <ligand>
        <name>Zn(2+)</name>
        <dbReference type="ChEBI" id="CHEBI:29105"/>
        <label>1</label>
        <note>catalytic</note>
    </ligand>
</feature>
<name>A0A2M6XDK6_9BACT</name>
<evidence type="ECO:0000256" key="2">
    <source>
        <dbReference type="ARBA" id="ARBA00022722"/>
    </source>
</evidence>
<comment type="subunit">
    <text evidence="9">Homodimer, may be a subunit of the RNA degradosome.</text>
</comment>
<dbReference type="SUPFAM" id="SSF56281">
    <property type="entry name" value="Metallo-hydrolase/oxidoreductase"/>
    <property type="match status" value="1"/>
</dbReference>